<keyword evidence="1" id="KW-0812">Transmembrane</keyword>
<sequence length="22" mass="2688">MCYKIFSLSLFVIVLDIFFIYI</sequence>
<dbReference type="AlphaFoldDB" id="A0A8C6G5V5"/>
<evidence type="ECO:0000313" key="2">
    <source>
        <dbReference type="Ensembl" id="ENSMSIP00000000998.1"/>
    </source>
</evidence>
<reference evidence="2" key="1">
    <citation type="submission" date="2025-08" db="UniProtKB">
        <authorList>
            <consortium name="Ensembl"/>
        </authorList>
    </citation>
    <scope>IDENTIFICATION</scope>
</reference>
<proteinExistence type="predicted"/>
<protein>
    <submittedName>
        <fullName evidence="2">Uncharacterized protein</fullName>
    </submittedName>
</protein>
<accession>A0A8C6G5V5</accession>
<keyword evidence="1" id="KW-1133">Transmembrane helix</keyword>
<dbReference type="Ensembl" id="ENSMSIT00000001300.1">
    <property type="protein sequence ID" value="ENSMSIP00000000998.1"/>
    <property type="gene ID" value="ENSMSIG00000001025.1"/>
</dbReference>
<evidence type="ECO:0000313" key="3">
    <source>
        <dbReference type="Proteomes" id="UP000694415"/>
    </source>
</evidence>
<dbReference type="Proteomes" id="UP000694415">
    <property type="component" value="Unplaced"/>
</dbReference>
<feature type="transmembrane region" description="Helical" evidence="1">
    <location>
        <begin position="5"/>
        <end position="21"/>
    </location>
</feature>
<organism evidence="2 3">
    <name type="scientific">Mus spicilegus</name>
    <name type="common">Mound-building mouse</name>
    <dbReference type="NCBI Taxonomy" id="10103"/>
    <lineage>
        <taxon>Eukaryota</taxon>
        <taxon>Metazoa</taxon>
        <taxon>Chordata</taxon>
        <taxon>Craniata</taxon>
        <taxon>Vertebrata</taxon>
        <taxon>Euteleostomi</taxon>
        <taxon>Mammalia</taxon>
        <taxon>Eutheria</taxon>
        <taxon>Euarchontoglires</taxon>
        <taxon>Glires</taxon>
        <taxon>Rodentia</taxon>
        <taxon>Myomorpha</taxon>
        <taxon>Muroidea</taxon>
        <taxon>Muridae</taxon>
        <taxon>Murinae</taxon>
        <taxon>Mus</taxon>
        <taxon>Mus</taxon>
    </lineage>
</organism>
<keyword evidence="3" id="KW-1185">Reference proteome</keyword>
<name>A0A8C6G5V5_MUSSI</name>
<reference evidence="2" key="2">
    <citation type="submission" date="2025-09" db="UniProtKB">
        <authorList>
            <consortium name="Ensembl"/>
        </authorList>
    </citation>
    <scope>IDENTIFICATION</scope>
</reference>
<evidence type="ECO:0000256" key="1">
    <source>
        <dbReference type="SAM" id="Phobius"/>
    </source>
</evidence>
<keyword evidence="1" id="KW-0472">Membrane</keyword>